<dbReference type="EMBL" id="PNHF01000028">
    <property type="protein sequence ID" value="PMC61458.1"/>
    <property type="molecule type" value="Genomic_DNA"/>
</dbReference>
<evidence type="ECO:0000313" key="10">
    <source>
        <dbReference type="Proteomes" id="UP000235363"/>
    </source>
</evidence>
<evidence type="ECO:0000313" key="9">
    <source>
        <dbReference type="EMBL" id="PMC61458.1"/>
    </source>
</evidence>
<dbReference type="InterPro" id="IPR019108">
    <property type="entry name" value="Caa3_assmbl_CtaG-rel"/>
</dbReference>
<comment type="subcellular location">
    <subcellularLocation>
        <location evidence="1">Cell membrane</location>
        <topology evidence="1">Multi-pass membrane protein</topology>
    </subcellularLocation>
</comment>
<feature type="transmembrane region" description="Helical" evidence="7">
    <location>
        <begin position="653"/>
        <end position="674"/>
    </location>
</feature>
<evidence type="ECO:0000256" key="7">
    <source>
        <dbReference type="SAM" id="Phobius"/>
    </source>
</evidence>
<comment type="caution">
    <text evidence="9">The sequence shown here is derived from an EMBL/GenBank/DDBJ whole genome shotgun (WGS) entry which is preliminary data.</text>
</comment>
<name>A0A2N6SWL4_9CORY</name>
<evidence type="ECO:0000256" key="4">
    <source>
        <dbReference type="ARBA" id="ARBA00022989"/>
    </source>
</evidence>
<sequence>MRDGIIARSPGSPLSGAGEVEGRNRTSVRYGHGSTLGGMTATTTRPARRVRGSLGWYVVFALVAGALAGGLSLAFNRDSRSTLGIPDPGVITTVGFPLAKAGGEMLAALAIGSFMLAAFASKPRPDGTLDLDGWAAARTGRWAIFSWGAIAFLQIPLVLSDVSGQPLSTTIRPENWSVALDQVSEALAWLWVGIFAMVVALGSALTRKWIWQPVFFAISLVSMMPLAVVSHNATGGNHDYGTNSYIWHLTFTVFWVGGLMALIGHARRRGEHMVEVASRYSFVALVAFVAMSVSGVINAAINLSWQDLFNNNYGILVVVKALLIIVLGLFGYMHRKVTIPSLDKDPGGASFWRLAIVEVLVMAVAVGVAVALGRTPPPPNYSDQAGGEGLPPITQMEVKLGYELEIPFGWEAMVTQFRFDIFFGSAAIIAAWIYLYWLRKLHKRGGEWPIANTIWWLSGCALLLFTSSSALGVYMPAQFSVHMLAHMMYSMAIPVMLALGGPVTLALRALKPAGRDGVPGIREWLVAFINNPVSRFLTNPVVATAQFVAGFYLLYMTPLYGFLADEHAGHLFMNIHFLISGYIFYWVIIGVDAAPQQISPAVKLVSLMGSLPFHAWFGITLMQMQQVLAEDYYMELGLPWHVDLLADQNVGGAVAWALGEVPLFIVMTALFVQWRRTDEKDAARYDRNAERDHDAELEAYNAMLAARTSQSMTDEEREYYTGTVDSGHEVHLGSAKDAGKMRRK</sequence>
<feature type="transmembrane region" description="Helical" evidence="7">
    <location>
        <begin position="105"/>
        <end position="121"/>
    </location>
</feature>
<feature type="transmembrane region" description="Helical" evidence="7">
    <location>
        <begin position="276"/>
        <end position="301"/>
    </location>
</feature>
<dbReference type="PANTHER" id="PTHR34820:SF4">
    <property type="entry name" value="INNER MEMBRANE PROTEIN YEBZ"/>
    <property type="match status" value="1"/>
</dbReference>
<feature type="transmembrane region" description="Helical" evidence="7">
    <location>
        <begin position="536"/>
        <end position="555"/>
    </location>
</feature>
<feature type="transmembrane region" description="Helical" evidence="7">
    <location>
        <begin position="313"/>
        <end position="333"/>
    </location>
</feature>
<feature type="transmembrane region" description="Helical" evidence="7">
    <location>
        <begin position="450"/>
        <end position="475"/>
    </location>
</feature>
<feature type="transmembrane region" description="Helical" evidence="7">
    <location>
        <begin position="54"/>
        <end position="75"/>
    </location>
</feature>
<dbReference type="PANTHER" id="PTHR34820">
    <property type="entry name" value="INNER MEMBRANE PROTEIN YEBZ"/>
    <property type="match status" value="1"/>
</dbReference>
<evidence type="ECO:0000256" key="1">
    <source>
        <dbReference type="ARBA" id="ARBA00004651"/>
    </source>
</evidence>
<accession>A0A2N6SWL4</accession>
<feature type="transmembrane region" description="Helical" evidence="7">
    <location>
        <begin position="601"/>
        <end position="624"/>
    </location>
</feature>
<dbReference type="AlphaFoldDB" id="A0A2N6SWL4"/>
<evidence type="ECO:0000256" key="6">
    <source>
        <dbReference type="SAM" id="MobiDB-lite"/>
    </source>
</evidence>
<dbReference type="Pfam" id="PF05425">
    <property type="entry name" value="CopD"/>
    <property type="match status" value="1"/>
</dbReference>
<gene>
    <name evidence="9" type="ORF">CJ204_10905</name>
</gene>
<keyword evidence="4 7" id="KW-1133">Transmembrane helix</keyword>
<dbReference type="GO" id="GO:0005886">
    <property type="term" value="C:plasma membrane"/>
    <property type="evidence" value="ECO:0007669"/>
    <property type="project" value="UniProtKB-SubCell"/>
</dbReference>
<feature type="transmembrane region" description="Helical" evidence="7">
    <location>
        <begin position="142"/>
        <end position="159"/>
    </location>
</feature>
<feature type="transmembrane region" description="Helical" evidence="7">
    <location>
        <begin position="575"/>
        <end position="594"/>
    </location>
</feature>
<keyword evidence="2" id="KW-1003">Cell membrane</keyword>
<dbReference type="Proteomes" id="UP000235363">
    <property type="component" value="Unassembled WGS sequence"/>
</dbReference>
<organism evidence="9 10">
    <name type="scientific">Corynebacterium xerosis</name>
    <dbReference type="NCBI Taxonomy" id="1725"/>
    <lineage>
        <taxon>Bacteria</taxon>
        <taxon>Bacillati</taxon>
        <taxon>Actinomycetota</taxon>
        <taxon>Actinomycetes</taxon>
        <taxon>Mycobacteriales</taxon>
        <taxon>Corynebacteriaceae</taxon>
        <taxon>Corynebacterium</taxon>
    </lineage>
</organism>
<reference evidence="9 10" key="1">
    <citation type="submission" date="2017-09" db="EMBL/GenBank/DDBJ databases">
        <title>Bacterial strain isolated from the female urinary microbiota.</title>
        <authorList>
            <person name="Thomas-White K."/>
            <person name="Kumar N."/>
            <person name="Forster S."/>
            <person name="Putonti C."/>
            <person name="Lawley T."/>
            <person name="Wolfe A.J."/>
        </authorList>
    </citation>
    <scope>NUCLEOTIDE SEQUENCE [LARGE SCALE GENOMIC DNA]</scope>
    <source>
        <strain evidence="9 10">UMB0908</strain>
    </source>
</reference>
<protein>
    <submittedName>
        <fullName evidence="9">Copper resistance protein CopD</fullName>
    </submittedName>
</protein>
<feature type="transmembrane region" description="Helical" evidence="7">
    <location>
        <begin position="186"/>
        <end position="206"/>
    </location>
</feature>
<feature type="region of interest" description="Disordered" evidence="6">
    <location>
        <begin position="1"/>
        <end position="44"/>
    </location>
</feature>
<keyword evidence="3 7" id="KW-0812">Transmembrane</keyword>
<evidence type="ECO:0000256" key="3">
    <source>
        <dbReference type="ARBA" id="ARBA00022692"/>
    </source>
</evidence>
<evidence type="ECO:0000256" key="2">
    <source>
        <dbReference type="ARBA" id="ARBA00022475"/>
    </source>
</evidence>
<feature type="transmembrane region" description="Helical" evidence="7">
    <location>
        <begin position="245"/>
        <end position="264"/>
    </location>
</feature>
<evidence type="ECO:0000256" key="5">
    <source>
        <dbReference type="ARBA" id="ARBA00023136"/>
    </source>
</evidence>
<dbReference type="Pfam" id="PF09678">
    <property type="entry name" value="Caa3_CtaG"/>
    <property type="match status" value="1"/>
</dbReference>
<dbReference type="InterPro" id="IPR032694">
    <property type="entry name" value="CopC/D"/>
</dbReference>
<dbReference type="GO" id="GO:0006825">
    <property type="term" value="P:copper ion transport"/>
    <property type="evidence" value="ECO:0007669"/>
    <property type="project" value="InterPro"/>
</dbReference>
<evidence type="ECO:0000259" key="8">
    <source>
        <dbReference type="Pfam" id="PF05425"/>
    </source>
</evidence>
<proteinExistence type="predicted"/>
<feature type="transmembrane region" description="Helical" evidence="7">
    <location>
        <begin position="421"/>
        <end position="438"/>
    </location>
</feature>
<feature type="transmembrane region" description="Helical" evidence="7">
    <location>
        <begin position="487"/>
        <end position="507"/>
    </location>
</feature>
<dbReference type="STRING" id="1725.WU86_00535"/>
<feature type="domain" description="Copper resistance protein D" evidence="8">
    <location>
        <begin position="275"/>
        <end position="372"/>
    </location>
</feature>
<feature type="transmembrane region" description="Helical" evidence="7">
    <location>
        <begin position="213"/>
        <end position="233"/>
    </location>
</feature>
<dbReference type="InterPro" id="IPR008457">
    <property type="entry name" value="Cu-R_CopD_dom"/>
</dbReference>
<keyword evidence="5 7" id="KW-0472">Membrane</keyword>
<feature type="transmembrane region" description="Helical" evidence="7">
    <location>
        <begin position="354"/>
        <end position="373"/>
    </location>
</feature>